<dbReference type="Proteomes" id="UP000233551">
    <property type="component" value="Unassembled WGS sequence"/>
</dbReference>
<reference evidence="4 6" key="3">
    <citation type="submission" date="2017-11" db="EMBL/GenBank/DDBJ databases">
        <title>De-novo sequencing of pomegranate (Punica granatum L.) genome.</title>
        <authorList>
            <person name="Akparov Z."/>
            <person name="Amiraslanov A."/>
            <person name="Hajiyeva S."/>
            <person name="Abbasov M."/>
            <person name="Kaur K."/>
            <person name="Hamwieh A."/>
            <person name="Solovyev V."/>
            <person name="Salamov A."/>
            <person name="Braich B."/>
            <person name="Kosarev P."/>
            <person name="Mahmoud A."/>
            <person name="Hajiyev E."/>
            <person name="Babayeva S."/>
            <person name="Izzatullayeva V."/>
            <person name="Mammadov A."/>
            <person name="Mammadov A."/>
            <person name="Sharifova S."/>
            <person name="Ojaghi J."/>
            <person name="Eynullazada K."/>
            <person name="Bayramov B."/>
            <person name="Abdulazimova A."/>
            <person name="Shahmuradov I."/>
        </authorList>
    </citation>
    <scope>NUCLEOTIDE SEQUENCE [LARGE SCALE GENOMIC DNA]</scope>
    <source>
        <strain evidence="4">AG2017</strain>
        <strain evidence="6">cv. AG2017</strain>
        <tissue evidence="4">Leaf</tissue>
    </source>
</reference>
<name>A0A218WH60_PUNGR</name>
<gene>
    <name evidence="3" type="ORF">CDL15_Pgr018050</name>
    <name evidence="4" type="ORF">CRG98_001714</name>
</gene>
<dbReference type="AlphaFoldDB" id="A0A218WH60"/>
<accession>A0A218WH60</accession>
<keyword evidence="2" id="KW-0732">Signal</keyword>
<dbReference type="EMBL" id="PGOL01000068">
    <property type="protein sequence ID" value="PKI77922.1"/>
    <property type="molecule type" value="Genomic_DNA"/>
</dbReference>
<feature type="compositionally biased region" description="Basic residues" evidence="1">
    <location>
        <begin position="191"/>
        <end position="203"/>
    </location>
</feature>
<feature type="region of interest" description="Disordered" evidence="1">
    <location>
        <begin position="23"/>
        <end position="51"/>
    </location>
</feature>
<dbReference type="Proteomes" id="UP000197138">
    <property type="component" value="Unassembled WGS sequence"/>
</dbReference>
<evidence type="ECO:0000313" key="4">
    <source>
        <dbReference type="EMBL" id="PKI77922.1"/>
    </source>
</evidence>
<proteinExistence type="predicted"/>
<reference evidence="5" key="1">
    <citation type="journal article" date="2017" name="Plant J.">
        <title>The pomegranate (Punica granatum L.) genome and the genomics of punicalagin biosynthesis.</title>
        <authorList>
            <person name="Qin G."/>
            <person name="Xu C."/>
            <person name="Ming R."/>
            <person name="Tang H."/>
            <person name="Guyot R."/>
            <person name="Kramer E.M."/>
            <person name="Hu Y."/>
            <person name="Yi X."/>
            <person name="Qi Y."/>
            <person name="Xu X."/>
            <person name="Gao Z."/>
            <person name="Pan H."/>
            <person name="Jian J."/>
            <person name="Tian Y."/>
            <person name="Yue Z."/>
            <person name="Xu Y."/>
        </authorList>
    </citation>
    <scope>NUCLEOTIDE SEQUENCE [LARGE SCALE GENOMIC DNA]</scope>
    <source>
        <strain evidence="5">cv. Dabenzi</strain>
    </source>
</reference>
<evidence type="ECO:0000313" key="3">
    <source>
        <dbReference type="EMBL" id="OWM72167.1"/>
    </source>
</evidence>
<feature type="region of interest" description="Disordered" evidence="1">
    <location>
        <begin position="62"/>
        <end position="81"/>
    </location>
</feature>
<protein>
    <submittedName>
        <fullName evidence="3">Uncharacterized protein</fullName>
    </submittedName>
</protein>
<sequence>MAKLNFAIAIFFCLLAVSRADQPEKDDPAEGDLSEPRNTATILLPSEKPGSEAATLVQFDHDTSDSKPAHQGHKDKRGTVPLTSVSFRPINRHFPRGHLPLHYSHRCRHVRHRWAPRLGDCHGSRDMILSRERWGFAFDPDLHRIARRVPGRWVRVYHGKPRFGRHMDLTWQSDVKKAHLHRHEREEPEQHHRHRNGHVHGHHDHLEEARRERVAGGIYMKIRKFLGQL</sequence>
<organism evidence="3 5">
    <name type="scientific">Punica granatum</name>
    <name type="common">Pomegranate</name>
    <dbReference type="NCBI Taxonomy" id="22663"/>
    <lineage>
        <taxon>Eukaryota</taxon>
        <taxon>Viridiplantae</taxon>
        <taxon>Streptophyta</taxon>
        <taxon>Embryophyta</taxon>
        <taxon>Tracheophyta</taxon>
        <taxon>Spermatophyta</taxon>
        <taxon>Magnoliopsida</taxon>
        <taxon>eudicotyledons</taxon>
        <taxon>Gunneridae</taxon>
        <taxon>Pentapetalae</taxon>
        <taxon>rosids</taxon>
        <taxon>malvids</taxon>
        <taxon>Myrtales</taxon>
        <taxon>Lythraceae</taxon>
        <taxon>Punica</taxon>
    </lineage>
</organism>
<reference evidence="3" key="2">
    <citation type="submission" date="2017-06" db="EMBL/GenBank/DDBJ databases">
        <title>The pomegranate genome and the genomics of punicalagin biosynthesis.</title>
        <authorList>
            <person name="Xu C."/>
        </authorList>
    </citation>
    <scope>NUCLEOTIDE SEQUENCE [LARGE SCALE GENOMIC DNA]</scope>
    <source>
        <tissue evidence="3">Fresh leaf</tissue>
    </source>
</reference>
<evidence type="ECO:0000256" key="1">
    <source>
        <dbReference type="SAM" id="MobiDB-lite"/>
    </source>
</evidence>
<feature type="signal peptide" evidence="2">
    <location>
        <begin position="1"/>
        <end position="20"/>
    </location>
</feature>
<evidence type="ECO:0000256" key="2">
    <source>
        <dbReference type="SAM" id="SignalP"/>
    </source>
</evidence>
<evidence type="ECO:0000313" key="6">
    <source>
        <dbReference type="Proteomes" id="UP000233551"/>
    </source>
</evidence>
<keyword evidence="6" id="KW-1185">Reference proteome</keyword>
<feature type="chain" id="PRO_5014071667" evidence="2">
    <location>
        <begin position="21"/>
        <end position="229"/>
    </location>
</feature>
<comment type="caution">
    <text evidence="3">The sequence shown here is derived from an EMBL/GenBank/DDBJ whole genome shotgun (WGS) entry which is preliminary data.</text>
</comment>
<dbReference type="EMBL" id="MTKT01004293">
    <property type="protein sequence ID" value="OWM72167.1"/>
    <property type="molecule type" value="Genomic_DNA"/>
</dbReference>
<feature type="region of interest" description="Disordered" evidence="1">
    <location>
        <begin position="179"/>
        <end position="207"/>
    </location>
</feature>
<evidence type="ECO:0000313" key="5">
    <source>
        <dbReference type="Proteomes" id="UP000197138"/>
    </source>
</evidence>